<dbReference type="RefSeq" id="XP_047839755.1">
    <property type="nucleotide sequence ID" value="XM_047983783.1"/>
</dbReference>
<reference evidence="1" key="1">
    <citation type="submission" date="2021-11" db="EMBL/GenBank/DDBJ databases">
        <title>Purpureocillium_takamizusanense_genome.</title>
        <authorList>
            <person name="Nguyen N.-H."/>
        </authorList>
    </citation>
    <scope>NUCLEOTIDE SEQUENCE</scope>
    <source>
        <strain evidence="1">PT3</strain>
    </source>
</reference>
<dbReference type="EMBL" id="CP086355">
    <property type="protein sequence ID" value="UNI16274.1"/>
    <property type="molecule type" value="Genomic_DNA"/>
</dbReference>
<organism evidence="1 2">
    <name type="scientific">Purpureocillium takamizusanense</name>
    <dbReference type="NCBI Taxonomy" id="2060973"/>
    <lineage>
        <taxon>Eukaryota</taxon>
        <taxon>Fungi</taxon>
        <taxon>Dikarya</taxon>
        <taxon>Ascomycota</taxon>
        <taxon>Pezizomycotina</taxon>
        <taxon>Sordariomycetes</taxon>
        <taxon>Hypocreomycetidae</taxon>
        <taxon>Hypocreales</taxon>
        <taxon>Ophiocordycipitaceae</taxon>
        <taxon>Purpureocillium</taxon>
    </lineage>
</organism>
<evidence type="ECO:0000313" key="1">
    <source>
        <dbReference type="EMBL" id="UNI16274.1"/>
    </source>
</evidence>
<sequence length="115" mass="11903">MAAACTVNRPPMPPSTHRLDGWVVAASFLPACGLALSKLLPGPIHGTSPVGGGDDAGAVVGRLVIRVVAHGHVSVCMCYKVSIHAVARLICSTMRTTRRCGAVTGNTLLTIYLRG</sequence>
<proteinExistence type="predicted"/>
<gene>
    <name evidence="1" type="ORF">JDV02_002723</name>
</gene>
<name>A0A9Q8QC32_9HYPO</name>
<dbReference type="Proteomes" id="UP000829364">
    <property type="component" value="Chromosome 2"/>
</dbReference>
<dbReference type="AlphaFoldDB" id="A0A9Q8QC32"/>
<accession>A0A9Q8QC32</accession>
<keyword evidence="2" id="KW-1185">Reference proteome</keyword>
<evidence type="ECO:0000313" key="2">
    <source>
        <dbReference type="Proteomes" id="UP000829364"/>
    </source>
</evidence>
<protein>
    <submittedName>
        <fullName evidence="1">Uncharacterized protein</fullName>
    </submittedName>
</protein>
<dbReference type="GeneID" id="72064683"/>
<dbReference type="KEGG" id="ptkz:JDV02_002723"/>